<feature type="chain" id="PRO_5044746356" description="F5/8 type C domain-containing protein" evidence="12">
    <location>
        <begin position="21"/>
        <end position="1698"/>
    </location>
</feature>
<dbReference type="PIRSF" id="PIRSF000354">
    <property type="entry name" value="Factors_V_VIII"/>
    <property type="match status" value="1"/>
</dbReference>
<feature type="disulfide bond" evidence="10">
    <location>
        <begin position="635"/>
        <end position="716"/>
    </location>
</feature>
<evidence type="ECO:0000256" key="12">
    <source>
        <dbReference type="SAM" id="SignalP"/>
    </source>
</evidence>
<feature type="disulfide bond" evidence="10">
    <location>
        <begin position="533"/>
        <end position="559"/>
    </location>
</feature>
<name>A0ABD1IRW4_9TELE</name>
<evidence type="ECO:0000256" key="5">
    <source>
        <dbReference type="ARBA" id="ARBA00022729"/>
    </source>
</evidence>
<dbReference type="CDD" id="cd00057">
    <property type="entry name" value="FA58C"/>
    <property type="match status" value="2"/>
</dbReference>
<evidence type="ECO:0000256" key="8">
    <source>
        <dbReference type="ARBA" id="ARBA00023157"/>
    </source>
</evidence>
<keyword evidence="6" id="KW-0677">Repeat</keyword>
<dbReference type="PANTHER" id="PTHR46806">
    <property type="entry name" value="F5/8 TYPE C DOMAIN-CONTAINING PROTEIN"/>
    <property type="match status" value="1"/>
</dbReference>
<dbReference type="SUPFAM" id="SSF49503">
    <property type="entry name" value="Cupredoxins"/>
    <property type="match status" value="6"/>
</dbReference>
<dbReference type="FunFam" id="2.60.120.260:FF:000002">
    <property type="entry name" value="Coagulation factor VIII"/>
    <property type="match status" value="2"/>
</dbReference>
<keyword evidence="7" id="KW-0106">Calcium</keyword>
<keyword evidence="8 10" id="KW-1015">Disulfide bond</keyword>
<evidence type="ECO:0000256" key="7">
    <source>
        <dbReference type="ARBA" id="ARBA00022837"/>
    </source>
</evidence>
<dbReference type="InterPro" id="IPR033138">
    <property type="entry name" value="Cu_oxidase_CS"/>
</dbReference>
<keyword evidence="15" id="KW-1185">Reference proteome</keyword>
<dbReference type="EMBL" id="JBHFQA010000024">
    <property type="protein sequence ID" value="KAL2077702.1"/>
    <property type="molecule type" value="Genomic_DNA"/>
</dbReference>
<evidence type="ECO:0000256" key="11">
    <source>
        <dbReference type="SAM" id="MobiDB-lite"/>
    </source>
</evidence>
<feature type="disulfide bond" evidence="10">
    <location>
        <begin position="1194"/>
        <end position="1220"/>
    </location>
</feature>
<evidence type="ECO:0000256" key="2">
    <source>
        <dbReference type="ARBA" id="ARBA00010609"/>
    </source>
</evidence>
<dbReference type="PROSITE" id="PS00079">
    <property type="entry name" value="MULTICOPPER_OXIDASE1"/>
    <property type="match status" value="2"/>
</dbReference>
<evidence type="ECO:0000256" key="9">
    <source>
        <dbReference type="ARBA" id="ARBA00023180"/>
    </source>
</evidence>
<keyword evidence="4" id="KW-0479">Metal-binding</keyword>
<dbReference type="InterPro" id="IPR000421">
    <property type="entry name" value="FA58C"/>
</dbReference>
<sequence>MKMLLFSTLLFLGAAGLSRANNRTWEYYIAAVEKTWNYLHSGNADSDSGQRPDIPKYTKAVYREYMDSTFKTEKSKPPWSGIQGPTIRAQVNDKVVIHFKNFASQPFSISPIGIPYWKQSEGAGYEDSSATQEQGDDAVAPGGYYKYVWDIHILSGPTSTDPDCLTYSYSSRVDIVRDYNSGLIGPLLICRAGVLSNEGRQKVPEFILLFAVFDENKSWYRNLERSIDKFKRPEITREYHTINGHFNSSLPGLTLCQGYEDVYWHLIGVGTAPEIHSIQFQEHSLQVMNHRKVSLEMAPMTFTTALMKPLDEGTFHISCRIHSHKQAGMSANFTVEKCRDPITPDKRKATTVEEEEFDMKDFLSTIVFQEGGSASVLRSGSSGRPKVRVHYIAAEEVTWDYAPRLDQGDSLLSSENLRRGPQRLGKEYKKVMYVEYQDKSFTRKKNTNTGNGDRRLMGPVLTGEVGDKFQIVFKNMASRPYNIYPNGLTSILPLHRQIIHKDMSTLAIKPGESFTYLWKVTREDGPTSDDPRCLTRLYQSTLDPERDLASGLVGPIIICKQGSLDRAGRVVTSDKEKHLMFAVFDENKSWYLDENIQKYSDDPSSVNIFNPDFYDSNVMHTVNGLMHSNLHFKTCLTEVTFWHLANVGTQGNFLSVYFTGNPFEKDKVYDTVLTLFPMSGETIATEMETLGEWEISAFDPNLKSKGMSAKYTVHNCAKDMYSLVDEEEDYDMEDYFDTPMMARGARGSQGNRTLTIQICKKLPENDTQLDNAIPIEGKHSKRKLVCELKYVNVVDEKGSDVLSNGGIPEDILEELDKELSEDLAKRRKRSLVVESNEGDISADKVLDVSAEVLRDFPDYVVDVVDLDKPLEGMVENLTKLDAEETSLGKNKTLNAFFEKILQRLAQDSLKGTTQTVNETWEEIDNSVENDSDRLNRSKLQRRQALEFLKHAENRLIDLQSENDILTEPAMFEDNTLNFGEKDLPKSTIDPSIMEDLSNSTDNTTDSEQTFSFEYDDYSNDNSSMNDIPYEGHLDARASRVNFRTYYIAAEEIMWDYGIKKPHQLIKPREMRRGYRKYFPEYKKVVFRAYQNRDFREPVKQGELDEHLGILGPVLKAEVNDVLTVVFKNKASRHYSLHLHGIYDKQQGQMSPSGLPGQDMRPDEAPGEPVPPGGERVYNWRVSKRQGPSAKDFDCKAGAYYSTVDMEKDINSGLIGPLLICKQGTLKPPALLQPEVRDLFLLFTIFDERKSWYMEDNIRKFCAPPCKANKGDPWFEMSNKFSAINGYVAETLPGLAIEQYKVARWHLLNVGSGGEFHAVHFHGLPFSVNNGEEHRKGVFNLYPGVFGTVEMRPPMLGTWMVECTIGEHQLSGMRAKLLVYNSRCIQPLGMQSGMISDEQISASDHDGDWEPSLARLQLSGSVNAWAGKDQTSWIQVDLLRPMLIHGIQTQGASTTLGLTETFTMYFTISYSMDNERFKVYRGNSTKPAEVFKGNMDGSSIKENLLSPPIIGQYIRLNPISYKGRPTFRMELLGCDLNSCLMPLGMKKRTIPNNSITASSFLNKWLLSWTPSLARLHEEGRANAWRPKSDDPHQWIQVDFKEQKRVTGIITQGARSMLKQIMVTEFVVSTSDNGHAWTMVMDGDTQREKMFEGNTEHDEEKLNLFDPPLFARYIRVHPKGWFNNIALRMEFLGCETQQRL</sequence>
<gene>
    <name evidence="14" type="ORF">ACEWY4_027206</name>
</gene>
<dbReference type="GO" id="GO:0046872">
    <property type="term" value="F:metal ion binding"/>
    <property type="evidence" value="ECO:0007669"/>
    <property type="project" value="UniProtKB-KW"/>
</dbReference>
<reference evidence="14 15" key="1">
    <citation type="submission" date="2024-09" db="EMBL/GenBank/DDBJ databases">
        <title>A chromosome-level genome assembly of Gray's grenadier anchovy, Coilia grayii.</title>
        <authorList>
            <person name="Fu Z."/>
        </authorList>
    </citation>
    <scope>NUCLEOTIDE SEQUENCE [LARGE SCALE GENOMIC DNA]</scope>
    <source>
        <strain evidence="14">G4</strain>
        <tissue evidence="14">Muscle</tissue>
    </source>
</reference>
<feature type="signal peptide" evidence="12">
    <location>
        <begin position="1"/>
        <end position="20"/>
    </location>
</feature>
<dbReference type="Pfam" id="PF07731">
    <property type="entry name" value="Cu-oxidase_2"/>
    <property type="match status" value="1"/>
</dbReference>
<dbReference type="Proteomes" id="UP001591681">
    <property type="component" value="Unassembled WGS sequence"/>
</dbReference>
<evidence type="ECO:0000256" key="4">
    <source>
        <dbReference type="ARBA" id="ARBA00022723"/>
    </source>
</evidence>
<dbReference type="SUPFAM" id="SSF49785">
    <property type="entry name" value="Galactose-binding domain-like"/>
    <property type="match status" value="2"/>
</dbReference>
<dbReference type="PANTHER" id="PTHR46806:SF7">
    <property type="entry name" value="COAGULATION FACTOR VIII"/>
    <property type="match status" value="1"/>
</dbReference>
<evidence type="ECO:0000259" key="13">
    <source>
        <dbReference type="PROSITE" id="PS50022"/>
    </source>
</evidence>
<evidence type="ECO:0000313" key="15">
    <source>
        <dbReference type="Proteomes" id="UP001591681"/>
    </source>
</evidence>
<comment type="caution">
    <text evidence="14">The sequence shown here is derived from an EMBL/GenBank/DDBJ whole genome shotgun (WGS) entry which is preliminary data.</text>
</comment>
<organism evidence="14 15">
    <name type="scientific">Coilia grayii</name>
    <name type="common">Gray's grenadier anchovy</name>
    <dbReference type="NCBI Taxonomy" id="363190"/>
    <lineage>
        <taxon>Eukaryota</taxon>
        <taxon>Metazoa</taxon>
        <taxon>Chordata</taxon>
        <taxon>Craniata</taxon>
        <taxon>Vertebrata</taxon>
        <taxon>Euteleostomi</taxon>
        <taxon>Actinopterygii</taxon>
        <taxon>Neopterygii</taxon>
        <taxon>Teleostei</taxon>
        <taxon>Clupei</taxon>
        <taxon>Clupeiformes</taxon>
        <taxon>Clupeoidei</taxon>
        <taxon>Engraulidae</taxon>
        <taxon>Coilinae</taxon>
        <taxon>Coilia</taxon>
    </lineage>
</organism>
<dbReference type="InterPro" id="IPR011706">
    <property type="entry name" value="Cu-oxidase_C"/>
</dbReference>
<protein>
    <recommendedName>
        <fullName evidence="13">F5/8 type C domain-containing protein</fullName>
    </recommendedName>
</protein>
<dbReference type="SMART" id="SM00231">
    <property type="entry name" value="FA58C"/>
    <property type="match status" value="2"/>
</dbReference>
<comment type="similarity">
    <text evidence="2">Belongs to the multicopper oxidase family.</text>
</comment>
<dbReference type="Pfam" id="PF00754">
    <property type="entry name" value="F5_F8_type_C"/>
    <property type="match status" value="2"/>
</dbReference>
<feature type="region of interest" description="Disordered" evidence="11">
    <location>
        <begin position="1145"/>
        <end position="1174"/>
    </location>
</feature>
<feature type="disulfide bond" evidence="10">
    <location>
        <begin position="164"/>
        <end position="190"/>
    </location>
</feature>
<feature type="domain" description="F5/8 type C" evidence="13">
    <location>
        <begin position="1383"/>
        <end position="1533"/>
    </location>
</feature>
<dbReference type="PROSITE" id="PS01285">
    <property type="entry name" value="FA58C_1"/>
    <property type="match status" value="1"/>
</dbReference>
<evidence type="ECO:0000256" key="1">
    <source>
        <dbReference type="ARBA" id="ARBA00004613"/>
    </source>
</evidence>
<dbReference type="FunFam" id="2.60.40.420:FF:000011">
    <property type="entry name" value="Coagulation factor VIII (Predicted)"/>
    <property type="match status" value="1"/>
</dbReference>
<comment type="subcellular location">
    <subcellularLocation>
        <location evidence="1">Secreted</location>
    </subcellularLocation>
</comment>
<evidence type="ECO:0000256" key="6">
    <source>
        <dbReference type="ARBA" id="ARBA00022737"/>
    </source>
</evidence>
<evidence type="ECO:0000313" key="14">
    <source>
        <dbReference type="EMBL" id="KAL2077702.1"/>
    </source>
</evidence>
<keyword evidence="5 12" id="KW-0732">Signal</keyword>
<evidence type="ECO:0000256" key="10">
    <source>
        <dbReference type="PIRSR" id="PIRSR000354-1"/>
    </source>
</evidence>
<dbReference type="InterPro" id="IPR008972">
    <property type="entry name" value="Cupredoxin"/>
</dbReference>
<dbReference type="GO" id="GO:0005576">
    <property type="term" value="C:extracellular region"/>
    <property type="evidence" value="ECO:0007669"/>
    <property type="project" value="UniProtKB-SubCell"/>
</dbReference>
<dbReference type="PROSITE" id="PS50022">
    <property type="entry name" value="FA58C_3"/>
    <property type="match status" value="2"/>
</dbReference>
<dbReference type="Gene3D" id="2.60.120.260">
    <property type="entry name" value="Galactose-binding domain-like"/>
    <property type="match status" value="2"/>
</dbReference>
<evidence type="ECO:0000256" key="3">
    <source>
        <dbReference type="ARBA" id="ARBA00022525"/>
    </source>
</evidence>
<dbReference type="FunFam" id="2.60.40.420:FF:000028">
    <property type="entry name" value="Ceruloplasmin"/>
    <property type="match status" value="2"/>
</dbReference>
<dbReference type="InterPro" id="IPR024715">
    <property type="entry name" value="Factor_5/8-like"/>
</dbReference>
<feature type="disulfide bond" evidence="10">
    <location>
        <begin position="1261"/>
        <end position="1265"/>
    </location>
</feature>
<proteinExistence type="inferred from homology"/>
<dbReference type="Gene3D" id="2.60.40.420">
    <property type="entry name" value="Cupredoxins - blue copper proteins"/>
    <property type="match status" value="4"/>
</dbReference>
<feature type="disulfide bond" evidence="10">
    <location>
        <begin position="1383"/>
        <end position="1533"/>
    </location>
</feature>
<dbReference type="InterPro" id="IPR008979">
    <property type="entry name" value="Galactose-bd-like_sf"/>
</dbReference>
<feature type="disulfide bond" evidence="10">
    <location>
        <begin position="256"/>
        <end position="338"/>
    </location>
</feature>
<dbReference type="InterPro" id="IPR050633">
    <property type="entry name" value="Neuropilin_MCO_CoagFactor"/>
</dbReference>
<dbReference type="Pfam" id="PF07732">
    <property type="entry name" value="Cu-oxidase_3"/>
    <property type="match status" value="1"/>
</dbReference>
<dbReference type="InterPro" id="IPR011707">
    <property type="entry name" value="Cu-oxidase-like_N"/>
</dbReference>
<keyword evidence="3" id="KW-0964">Secreted</keyword>
<keyword evidence="9" id="KW-0325">Glycoprotein</keyword>
<accession>A0ABD1IRW4</accession>
<feature type="domain" description="F5/8 type C" evidence="13">
    <location>
        <begin position="1538"/>
        <end position="1692"/>
    </location>
</feature>